<accession>A0A1J1LFP4</accession>
<reference evidence="3" key="1">
    <citation type="submission" date="2015-10" db="EMBL/GenBank/DDBJ databases">
        <authorList>
            <person name="Regsiter A."/>
            <person name="william w."/>
        </authorList>
    </citation>
    <scope>NUCLEOTIDE SEQUENCE [LARGE SCALE GENOMIC DNA]</scope>
</reference>
<evidence type="ECO:0000313" key="2">
    <source>
        <dbReference type="EMBL" id="CUR31415.1"/>
    </source>
</evidence>
<keyword evidence="3" id="KW-1185">Reference proteome</keyword>
<keyword evidence="1" id="KW-1133">Transmembrane helix</keyword>
<name>A0A1J1LFP4_9CYAN</name>
<keyword evidence="1" id="KW-0812">Transmembrane</keyword>
<proteinExistence type="predicted"/>
<evidence type="ECO:0000256" key="1">
    <source>
        <dbReference type="SAM" id="Phobius"/>
    </source>
</evidence>
<dbReference type="STRING" id="671072.PL9214291006"/>
<gene>
    <name evidence="2" type="ORF">PL9214291006</name>
</gene>
<dbReference type="OrthoDB" id="5244321at2"/>
<dbReference type="InterPro" id="IPR009200">
    <property type="entry name" value="DUF1269_membrane"/>
</dbReference>
<organism evidence="2 3">
    <name type="scientific">Planktothrix tepida PCC 9214</name>
    <dbReference type="NCBI Taxonomy" id="671072"/>
    <lineage>
        <taxon>Bacteria</taxon>
        <taxon>Bacillati</taxon>
        <taxon>Cyanobacteriota</taxon>
        <taxon>Cyanophyceae</taxon>
        <taxon>Oscillatoriophycideae</taxon>
        <taxon>Oscillatoriales</taxon>
        <taxon>Microcoleaceae</taxon>
        <taxon>Planktothrix</taxon>
    </lineage>
</organism>
<evidence type="ECO:0000313" key="3">
    <source>
        <dbReference type="Proteomes" id="UP000184315"/>
    </source>
</evidence>
<feature type="transmembrane region" description="Helical" evidence="1">
    <location>
        <begin position="65"/>
        <end position="91"/>
    </location>
</feature>
<dbReference type="AlphaFoldDB" id="A0A1J1LFP4"/>
<dbReference type="EMBL" id="CZDF01000132">
    <property type="protein sequence ID" value="CUR31415.1"/>
    <property type="molecule type" value="Genomic_DNA"/>
</dbReference>
<dbReference type="Proteomes" id="UP000184315">
    <property type="component" value="Unassembled WGS sequence"/>
</dbReference>
<protein>
    <recommendedName>
        <fullName evidence="4">Membrane protein of uknown function UCP014873</fullName>
    </recommendedName>
</protein>
<dbReference type="Pfam" id="PF06897">
    <property type="entry name" value="DUF1269"/>
    <property type="match status" value="1"/>
</dbReference>
<dbReference type="RefSeq" id="WP_072718272.1">
    <property type="nucleotide sequence ID" value="NZ_LN889782.1"/>
</dbReference>
<evidence type="ECO:0008006" key="4">
    <source>
        <dbReference type="Google" id="ProtNLM"/>
    </source>
</evidence>
<sequence length="162" mass="17706">MATLTVWKFHTAEGAEAALAKLVQLQKEYLVEIQDAAVVTWPTGRKKPKTIQAFDLVGAGMLGGAFWGMLFGLIFFMPVIGVAIGTLVGALSGQFSDYGINDDFIKSVREQVTEGTSALFLLTGKVTIDKVEDAFKDMDKGELIQSNLSSEQEEKLREHFGE</sequence>
<keyword evidence="1" id="KW-0472">Membrane</keyword>